<dbReference type="KEGG" id="dtm:BJL86_2616"/>
<feature type="transmembrane region" description="Helical" evidence="8">
    <location>
        <begin position="332"/>
        <end position="353"/>
    </location>
</feature>
<keyword evidence="6 8" id="KW-1133">Transmembrane helix</keyword>
<evidence type="ECO:0000256" key="8">
    <source>
        <dbReference type="SAM" id="Phobius"/>
    </source>
</evidence>
<keyword evidence="3" id="KW-0813">Transport</keyword>
<proteinExistence type="inferred from homology"/>
<feature type="transmembrane region" description="Helical" evidence="8">
    <location>
        <begin position="365"/>
        <end position="390"/>
    </location>
</feature>
<feature type="transmembrane region" description="Helical" evidence="8">
    <location>
        <begin position="220"/>
        <end position="244"/>
    </location>
</feature>
<evidence type="ECO:0000256" key="3">
    <source>
        <dbReference type="ARBA" id="ARBA00022448"/>
    </source>
</evidence>
<feature type="transmembrane region" description="Helical" evidence="8">
    <location>
        <begin position="125"/>
        <end position="149"/>
    </location>
</feature>
<dbReference type="Pfam" id="PF03595">
    <property type="entry name" value="SLAC1"/>
    <property type="match status" value="1"/>
</dbReference>
<dbReference type="AlphaFoldDB" id="A0A173LM83"/>
<keyword evidence="10" id="KW-1185">Reference proteome</keyword>
<dbReference type="GO" id="GO:0055085">
    <property type="term" value="P:transmembrane transport"/>
    <property type="evidence" value="ECO:0007669"/>
    <property type="project" value="InterPro"/>
</dbReference>
<gene>
    <name evidence="9" type="ORF">BJL86_2616</name>
</gene>
<name>A0A173LM83_9ACTN</name>
<evidence type="ECO:0000256" key="7">
    <source>
        <dbReference type="ARBA" id="ARBA00023136"/>
    </source>
</evidence>
<feature type="transmembrane region" description="Helical" evidence="8">
    <location>
        <begin position="299"/>
        <end position="320"/>
    </location>
</feature>
<dbReference type="Proteomes" id="UP000186104">
    <property type="component" value="Chromosome"/>
</dbReference>
<evidence type="ECO:0000256" key="6">
    <source>
        <dbReference type="ARBA" id="ARBA00022989"/>
    </source>
</evidence>
<dbReference type="InterPro" id="IPR051629">
    <property type="entry name" value="Sulfite_efflux_TDT"/>
</dbReference>
<dbReference type="CDD" id="cd09320">
    <property type="entry name" value="TDT_like_2"/>
    <property type="match status" value="1"/>
</dbReference>
<evidence type="ECO:0000256" key="5">
    <source>
        <dbReference type="ARBA" id="ARBA00022692"/>
    </source>
</evidence>
<evidence type="ECO:0000256" key="4">
    <source>
        <dbReference type="ARBA" id="ARBA00022475"/>
    </source>
</evidence>
<dbReference type="STRING" id="499555.BJL86_2616"/>
<protein>
    <submittedName>
        <fullName evidence="9">Putative transporter</fullName>
    </submittedName>
</protein>
<evidence type="ECO:0000256" key="1">
    <source>
        <dbReference type="ARBA" id="ARBA00004651"/>
    </source>
</evidence>
<dbReference type="GO" id="GO:0005886">
    <property type="term" value="C:plasma membrane"/>
    <property type="evidence" value="ECO:0007669"/>
    <property type="project" value="UniProtKB-SubCell"/>
</dbReference>
<dbReference type="PANTHER" id="PTHR31686">
    <property type="match status" value="1"/>
</dbReference>
<evidence type="ECO:0000313" key="10">
    <source>
        <dbReference type="Proteomes" id="UP000186104"/>
    </source>
</evidence>
<sequence>MEATIGVCDRSTVHGLPRAPSLTLTESMILAQFTPRAGAPGANRPLRVPLPPAGPAWFPTVMGTGILSTLIGLLWGDSRAGLAVSSVLLVAAWVLMIGLACGFAKACARDRSVLAGAVREASQRPAWGTVSMGVMSAGSAASTVLPLWSEALSGVALGTDAVLWTAGTVLGLAVAADFARGTGRLGNPTPVWGLTVVAPMVSATAGCAFVPHLGSAAAKVALLGVVAVCFATALVLGAMVFAAAYHHHWRRESLPLALRPSLWIPLGVVGQSTAAIQLIASNVADLLPASARPGVLHAAHLYGIVVLAGIGTAVSAYAAAMTISGFARRMPFGAGWWSLTFPVGTCALGAFYLGRVHGEVGWLHASGVITGVLACTWTLCAVASLTAVALERHA</sequence>
<feature type="transmembrane region" description="Helical" evidence="8">
    <location>
        <begin position="161"/>
        <end position="179"/>
    </location>
</feature>
<evidence type="ECO:0000313" key="9">
    <source>
        <dbReference type="EMBL" id="ANI93376.1"/>
    </source>
</evidence>
<organism evidence="9 10">
    <name type="scientific">Dietzia timorensis</name>
    <dbReference type="NCBI Taxonomy" id="499555"/>
    <lineage>
        <taxon>Bacteria</taxon>
        <taxon>Bacillati</taxon>
        <taxon>Actinomycetota</taxon>
        <taxon>Actinomycetes</taxon>
        <taxon>Mycobacteriales</taxon>
        <taxon>Dietziaceae</taxon>
        <taxon>Dietzia</taxon>
    </lineage>
</organism>
<feature type="transmembrane region" description="Helical" evidence="8">
    <location>
        <begin position="56"/>
        <end position="76"/>
    </location>
</feature>
<feature type="transmembrane region" description="Helical" evidence="8">
    <location>
        <begin position="191"/>
        <end position="214"/>
    </location>
</feature>
<dbReference type="Gene3D" id="1.50.10.150">
    <property type="entry name" value="Voltage-dependent anion channel"/>
    <property type="match status" value="1"/>
</dbReference>
<dbReference type="EMBL" id="CP015961">
    <property type="protein sequence ID" value="ANI93376.1"/>
    <property type="molecule type" value="Genomic_DNA"/>
</dbReference>
<dbReference type="PANTHER" id="PTHR31686:SF1">
    <property type="entry name" value="SULFITE EFFLUX PUMP SSU1"/>
    <property type="match status" value="1"/>
</dbReference>
<keyword evidence="4" id="KW-1003">Cell membrane</keyword>
<keyword evidence="7 8" id="KW-0472">Membrane</keyword>
<dbReference type="InterPro" id="IPR038665">
    <property type="entry name" value="Voltage-dep_anion_channel_sf"/>
</dbReference>
<accession>A0A173LM83</accession>
<evidence type="ECO:0000256" key="2">
    <source>
        <dbReference type="ARBA" id="ARBA00008566"/>
    </source>
</evidence>
<keyword evidence="5 8" id="KW-0812">Transmembrane</keyword>
<dbReference type="InterPro" id="IPR004695">
    <property type="entry name" value="SLAC1/Mae1/Ssu1/TehA"/>
</dbReference>
<reference evidence="9 10" key="1">
    <citation type="submission" date="2016-06" db="EMBL/GenBank/DDBJ databases">
        <title>Complete genome sequence of a saline-alkali tolerant type strain Dietzia timorensis ID05-A0528T.</title>
        <authorList>
            <person name="Wu X."/>
        </authorList>
    </citation>
    <scope>NUCLEOTIDE SEQUENCE [LARGE SCALE GENOMIC DNA]</scope>
    <source>
        <strain evidence="9 10">ID05-A0528</strain>
    </source>
</reference>
<comment type="similarity">
    <text evidence="2">Belongs to the tellurite-resistance/dicarboxylate transporter (TDT) family.</text>
</comment>
<comment type="subcellular location">
    <subcellularLocation>
        <location evidence="1">Cell membrane</location>
        <topology evidence="1">Multi-pass membrane protein</topology>
    </subcellularLocation>
</comment>
<feature type="transmembrane region" description="Helical" evidence="8">
    <location>
        <begin position="82"/>
        <end position="104"/>
    </location>
</feature>